<name>A0A4Q7PC89_9BACT</name>
<evidence type="ECO:0000256" key="1">
    <source>
        <dbReference type="SAM" id="SignalP"/>
    </source>
</evidence>
<comment type="caution">
    <text evidence="2">The sequence shown here is derived from an EMBL/GenBank/DDBJ whole genome shotgun (WGS) entry which is preliminary data.</text>
</comment>
<dbReference type="OrthoDB" id="966005at2"/>
<accession>A0A4Q7PC89</accession>
<gene>
    <name evidence="2" type="ORF">BC751_1983</name>
</gene>
<dbReference type="Proteomes" id="UP000292209">
    <property type="component" value="Unassembled WGS sequence"/>
</dbReference>
<evidence type="ECO:0000313" key="3">
    <source>
        <dbReference type="Proteomes" id="UP000292209"/>
    </source>
</evidence>
<protein>
    <recommendedName>
        <fullName evidence="4">Outer membrane protein with beta-barrel domain</fullName>
    </recommendedName>
</protein>
<feature type="chain" id="PRO_5020198268" description="Outer membrane protein with beta-barrel domain" evidence="1">
    <location>
        <begin position="25"/>
        <end position="193"/>
    </location>
</feature>
<feature type="signal peptide" evidence="1">
    <location>
        <begin position="1"/>
        <end position="24"/>
    </location>
</feature>
<proteinExistence type="predicted"/>
<dbReference type="RefSeq" id="WP_130275353.1">
    <property type="nucleotide sequence ID" value="NZ_SGXG01000001.1"/>
</dbReference>
<keyword evidence="1" id="KW-0732">Signal</keyword>
<evidence type="ECO:0000313" key="2">
    <source>
        <dbReference type="EMBL" id="RZS96412.1"/>
    </source>
</evidence>
<keyword evidence="3" id="KW-1185">Reference proteome</keyword>
<dbReference type="EMBL" id="SGXG01000001">
    <property type="protein sequence ID" value="RZS96412.1"/>
    <property type="molecule type" value="Genomic_DNA"/>
</dbReference>
<dbReference type="AlphaFoldDB" id="A0A4Q7PC89"/>
<sequence>MKILKNISSLFILFVISGFSNHVAAQEEAEVFTAKNVVYAELLGNAGLYAVNYGRIFYQKDKLKLMGGLGFSMIPLKGFEPFYPNFWSPVIPVEFSAFWGKSRHHLELGIGSYVFQNRKYWFDPEFPPTYIREIVHWDTSVTMRIGYRYQKPEGGFFFRAGYTPRVDFTSFEFAQETVQFVPFSVGISFGKSF</sequence>
<evidence type="ECO:0008006" key="4">
    <source>
        <dbReference type="Google" id="ProtNLM"/>
    </source>
</evidence>
<reference evidence="2 3" key="1">
    <citation type="submission" date="2019-02" db="EMBL/GenBank/DDBJ databases">
        <title>Genomic Encyclopedia of Archaeal and Bacterial Type Strains, Phase II (KMG-II): from individual species to whole genera.</title>
        <authorList>
            <person name="Goeker M."/>
        </authorList>
    </citation>
    <scope>NUCLEOTIDE SEQUENCE [LARGE SCALE GENOMIC DNA]</scope>
    <source>
        <strain evidence="2 3">DSM 21411</strain>
    </source>
</reference>
<organism evidence="2 3">
    <name type="scientific">Cecembia calidifontis</name>
    <dbReference type="NCBI Taxonomy" id="1187080"/>
    <lineage>
        <taxon>Bacteria</taxon>
        <taxon>Pseudomonadati</taxon>
        <taxon>Bacteroidota</taxon>
        <taxon>Cytophagia</taxon>
        <taxon>Cytophagales</taxon>
        <taxon>Cyclobacteriaceae</taxon>
        <taxon>Cecembia</taxon>
    </lineage>
</organism>